<keyword evidence="1" id="KW-0812">Transmembrane</keyword>
<feature type="transmembrane region" description="Helical" evidence="1">
    <location>
        <begin position="39"/>
        <end position="58"/>
    </location>
</feature>
<evidence type="ECO:0000256" key="1">
    <source>
        <dbReference type="SAM" id="Phobius"/>
    </source>
</evidence>
<keyword evidence="1" id="KW-1133">Transmembrane helix</keyword>
<evidence type="ECO:0000313" key="2">
    <source>
        <dbReference type="EMBL" id="TCD66471.1"/>
    </source>
</evidence>
<reference evidence="2 3" key="1">
    <citation type="submission" date="2018-11" db="EMBL/GenBank/DDBJ databases">
        <title>Genome assembly of Steccherinum ochraceum LE-BIN_3174, the white-rot fungus of the Steccherinaceae family (The Residual Polyporoid clade, Polyporales, Basidiomycota).</title>
        <authorList>
            <person name="Fedorova T.V."/>
            <person name="Glazunova O.A."/>
            <person name="Landesman E.O."/>
            <person name="Moiseenko K.V."/>
            <person name="Psurtseva N.V."/>
            <person name="Savinova O.S."/>
            <person name="Shakhova N.V."/>
            <person name="Tyazhelova T.V."/>
            <person name="Vasina D.V."/>
        </authorList>
    </citation>
    <scope>NUCLEOTIDE SEQUENCE [LARGE SCALE GENOMIC DNA]</scope>
    <source>
        <strain evidence="2 3">LE-BIN_3174</strain>
    </source>
</reference>
<feature type="transmembrane region" description="Helical" evidence="1">
    <location>
        <begin position="70"/>
        <end position="91"/>
    </location>
</feature>
<proteinExistence type="predicted"/>
<feature type="transmembrane region" description="Helical" evidence="1">
    <location>
        <begin position="6"/>
        <end position="27"/>
    </location>
</feature>
<keyword evidence="3" id="KW-1185">Reference proteome</keyword>
<gene>
    <name evidence="2" type="ORF">EIP91_001351</name>
</gene>
<dbReference type="Proteomes" id="UP000292702">
    <property type="component" value="Unassembled WGS sequence"/>
</dbReference>
<evidence type="ECO:0000313" key="3">
    <source>
        <dbReference type="Proteomes" id="UP000292702"/>
    </source>
</evidence>
<dbReference type="AlphaFoldDB" id="A0A4R0REC3"/>
<organism evidence="2 3">
    <name type="scientific">Steccherinum ochraceum</name>
    <dbReference type="NCBI Taxonomy" id="92696"/>
    <lineage>
        <taxon>Eukaryota</taxon>
        <taxon>Fungi</taxon>
        <taxon>Dikarya</taxon>
        <taxon>Basidiomycota</taxon>
        <taxon>Agaricomycotina</taxon>
        <taxon>Agaricomycetes</taxon>
        <taxon>Polyporales</taxon>
        <taxon>Steccherinaceae</taxon>
        <taxon>Steccherinum</taxon>
    </lineage>
</organism>
<dbReference type="EMBL" id="RWJN01000134">
    <property type="protein sequence ID" value="TCD66471.1"/>
    <property type="molecule type" value="Genomic_DNA"/>
</dbReference>
<keyword evidence="1" id="KW-0472">Membrane</keyword>
<sequence>MELSDIYGAYQFVGTLFTLVVNVLMLVNLNSFLPKLQQLIDTDGTCSVLLLVGFALLIAAQHTRIRDKCFIFTLILVLVAFAMNTAAAVVFTARYLTQDQFAAIQDTHESLEIIALKAHDLLWTIMALSTALLFNEAGHITHVLLTGRIEMQDEFELMEVSRWEPRLGRPCTRSVCTLAESDAGTIVASVSSKHKEKELTEA</sequence>
<accession>A0A4R0REC3</accession>
<protein>
    <submittedName>
        <fullName evidence="2">Uncharacterized protein</fullName>
    </submittedName>
</protein>
<comment type="caution">
    <text evidence="2">The sequence shown here is derived from an EMBL/GenBank/DDBJ whole genome shotgun (WGS) entry which is preliminary data.</text>
</comment>
<name>A0A4R0REC3_9APHY</name>